<gene>
    <name evidence="2" type="ORF">JF625_16085</name>
</gene>
<comment type="caution">
    <text evidence="2">The sequence shown here is derived from an EMBL/GenBank/DDBJ whole genome shotgun (WGS) entry which is preliminary data.</text>
</comment>
<dbReference type="AlphaFoldDB" id="A0A952FLP6"/>
<dbReference type="Proteomes" id="UP000700706">
    <property type="component" value="Unassembled WGS sequence"/>
</dbReference>
<accession>A0A952FLP6</accession>
<name>A0A952FLP6_9PROT</name>
<reference evidence="2" key="1">
    <citation type="submission" date="2020-06" db="EMBL/GenBank/DDBJ databases">
        <title>Stable isotope informed genome-resolved metagenomics uncovers potential trophic interactions in rhizosphere soil.</title>
        <authorList>
            <person name="Starr E.P."/>
            <person name="Shi S."/>
            <person name="Blazewicz S.J."/>
            <person name="Koch B.J."/>
            <person name="Probst A.J."/>
            <person name="Hungate B.A."/>
            <person name="Pett-Ridge J."/>
            <person name="Firestone M.K."/>
            <person name="Banfield J.F."/>
        </authorList>
    </citation>
    <scope>NUCLEOTIDE SEQUENCE</scope>
    <source>
        <strain evidence="2">YM_69_17</strain>
    </source>
</reference>
<evidence type="ECO:0000313" key="3">
    <source>
        <dbReference type="Proteomes" id="UP000700706"/>
    </source>
</evidence>
<feature type="compositionally biased region" description="Basic and acidic residues" evidence="1">
    <location>
        <begin position="1"/>
        <end position="11"/>
    </location>
</feature>
<dbReference type="EMBL" id="JAEKLZ010000227">
    <property type="protein sequence ID" value="MBW8726656.1"/>
    <property type="molecule type" value="Genomic_DNA"/>
</dbReference>
<feature type="region of interest" description="Disordered" evidence="1">
    <location>
        <begin position="1"/>
        <end position="28"/>
    </location>
</feature>
<protein>
    <recommendedName>
        <fullName evidence="4">Toxin-activating lysine-acyltransferase</fullName>
    </recommendedName>
</protein>
<evidence type="ECO:0000256" key="1">
    <source>
        <dbReference type="SAM" id="MobiDB-lite"/>
    </source>
</evidence>
<sequence>MARTTTDRDDVPGWDIPGPASMDRPTPRRRLRLLRPRSGVVALGLAVSHLMTKPAFAALTFGNWSRVLVGQINRGHYHFVVDESGRVAGFLGWAETSEQGAESWLAGRDLPDAAARDGDCMVINAWAADDAAVNHLLLAAARRAGQGKRLVYFKRHYKDGRTRPMRLSVNGFVAGHLGRSEG</sequence>
<evidence type="ECO:0000313" key="2">
    <source>
        <dbReference type="EMBL" id="MBW8726656.1"/>
    </source>
</evidence>
<organism evidence="2 3">
    <name type="scientific">Inquilinus limosus</name>
    <dbReference type="NCBI Taxonomy" id="171674"/>
    <lineage>
        <taxon>Bacteria</taxon>
        <taxon>Pseudomonadati</taxon>
        <taxon>Pseudomonadota</taxon>
        <taxon>Alphaproteobacteria</taxon>
        <taxon>Rhodospirillales</taxon>
        <taxon>Rhodospirillaceae</taxon>
        <taxon>Inquilinus</taxon>
    </lineage>
</organism>
<proteinExistence type="predicted"/>
<evidence type="ECO:0008006" key="4">
    <source>
        <dbReference type="Google" id="ProtNLM"/>
    </source>
</evidence>